<dbReference type="EMBL" id="KV417514">
    <property type="protein sequence ID" value="KZP26458.1"/>
    <property type="molecule type" value="Genomic_DNA"/>
</dbReference>
<name>A0A166PUA6_9AGAM</name>
<proteinExistence type="predicted"/>
<protein>
    <submittedName>
        <fullName evidence="1">Uncharacterized protein</fullName>
    </submittedName>
</protein>
<organism evidence="1">
    <name type="scientific">Athelia psychrophila</name>
    <dbReference type="NCBI Taxonomy" id="1759441"/>
    <lineage>
        <taxon>Eukaryota</taxon>
        <taxon>Fungi</taxon>
        <taxon>Dikarya</taxon>
        <taxon>Basidiomycota</taxon>
        <taxon>Agaricomycotina</taxon>
        <taxon>Agaricomycetes</taxon>
        <taxon>Agaricomycetidae</taxon>
        <taxon>Atheliales</taxon>
        <taxon>Atheliaceae</taxon>
        <taxon>Athelia</taxon>
    </lineage>
</organism>
<sequence>MGLHGKSRVGHGKTKVVVMAGSLLPDRTAAPLLSNTHDIPLPHDPCFPIHPTKSFHHLGALPTTGKLNSENPGVRNLKPGGEVHACWCCYRRIIFGLDMCARARSFSNPPMRPAPSLASRCLLHRGAKTRCRHEQGAEIGVIVGLPLSWCSGWRCSSAKTSEKSTAWPGRTLWDMTSPSA</sequence>
<evidence type="ECO:0000313" key="1">
    <source>
        <dbReference type="EMBL" id="KZP26458.1"/>
    </source>
</evidence>
<reference evidence="1" key="1">
    <citation type="journal article" date="2016" name="Mol. Biol. Evol.">
        <title>Comparative Genomics of Early-Diverging Mushroom-Forming Fungi Provides Insights into the Origins of Lignocellulose Decay Capabilities.</title>
        <authorList>
            <person name="Nagy L.G."/>
            <person name="Riley R."/>
            <person name="Tritt A."/>
            <person name="Adam C."/>
            <person name="Daum C."/>
            <person name="Floudas D."/>
            <person name="Sun H."/>
            <person name="Yadav J.S."/>
            <person name="Pangilinan J."/>
            <person name="Larsson K.H."/>
            <person name="Matsuura K."/>
            <person name="Barry K."/>
            <person name="Labutti K."/>
            <person name="Kuo R."/>
            <person name="Ohm R.A."/>
            <person name="Bhattacharya S.S."/>
            <person name="Shirouzu T."/>
            <person name="Yoshinaga Y."/>
            <person name="Martin F.M."/>
            <person name="Grigoriev I.V."/>
            <person name="Hibbett D.S."/>
        </authorList>
    </citation>
    <scope>NUCLEOTIDE SEQUENCE [LARGE SCALE GENOMIC DNA]</scope>
    <source>
        <strain evidence="1">CBS 109695</strain>
    </source>
</reference>
<dbReference type="AlphaFoldDB" id="A0A166PUA6"/>
<accession>A0A166PUA6</accession>
<gene>
    <name evidence="1" type="ORF">FIBSPDRAFT_345470</name>
</gene>